<name>A0ABQ6C9L0_9BURK</name>
<evidence type="ECO:0000256" key="6">
    <source>
        <dbReference type="HAMAP-Rule" id="MF_00836"/>
    </source>
</evidence>
<comment type="function">
    <text evidence="6">Catalyzes the phosphorylation of ribose 1,5-bisphosphate to 5-phospho-D-ribosyl alpha-1-diphosphate (PRPP).</text>
</comment>
<comment type="pathway">
    <text evidence="2 6">Metabolic intermediate biosynthesis; 5-phospho-alpha-D-ribose 1-diphosphate biosynthesis; 5-phospho-alpha-D-ribose 1-diphosphate from D-ribose 5-phosphate (route II): step 3/3.</text>
</comment>
<dbReference type="NCBIfam" id="TIGR02322">
    <property type="entry name" value="phosphon_PhnN"/>
    <property type="match status" value="1"/>
</dbReference>
<dbReference type="HAMAP" id="MF_00836">
    <property type="entry name" value="PhnN"/>
    <property type="match status" value="1"/>
</dbReference>
<evidence type="ECO:0000256" key="2">
    <source>
        <dbReference type="ARBA" id="ARBA00005069"/>
    </source>
</evidence>
<dbReference type="InterPro" id="IPR027417">
    <property type="entry name" value="P-loop_NTPase"/>
</dbReference>
<evidence type="ECO:0000256" key="3">
    <source>
        <dbReference type="ARBA" id="ARBA00022679"/>
    </source>
</evidence>
<dbReference type="EC" id="2.7.4.23" evidence="6"/>
<reference evidence="8" key="1">
    <citation type="journal article" date="2019" name="Int. J. Syst. Evol. Microbiol.">
        <title>The Global Catalogue of Microorganisms (GCM) 10K type strain sequencing project: providing services to taxonomists for standard genome sequencing and annotation.</title>
        <authorList>
            <consortium name="The Broad Institute Genomics Platform"/>
            <consortium name="The Broad Institute Genome Sequencing Center for Infectious Disease"/>
            <person name="Wu L."/>
            <person name="Ma J."/>
        </authorList>
    </citation>
    <scope>NUCLEOTIDE SEQUENCE [LARGE SCALE GENOMIC DNA]</scope>
    <source>
        <strain evidence="8">NBRC 109341</strain>
    </source>
</reference>
<evidence type="ECO:0000313" key="7">
    <source>
        <dbReference type="EMBL" id="GLS16775.1"/>
    </source>
</evidence>
<comment type="catalytic activity">
    <reaction evidence="1 6">
        <text>alpha-D-ribose 1,5-bisphosphate + ATP = 5-phospho-alpha-D-ribose 1-diphosphate + ADP</text>
        <dbReference type="Rhea" id="RHEA:20109"/>
        <dbReference type="ChEBI" id="CHEBI:30616"/>
        <dbReference type="ChEBI" id="CHEBI:58017"/>
        <dbReference type="ChEBI" id="CHEBI:68688"/>
        <dbReference type="ChEBI" id="CHEBI:456216"/>
        <dbReference type="EC" id="2.7.4.23"/>
    </reaction>
</comment>
<dbReference type="RefSeq" id="WP_284309453.1">
    <property type="nucleotide sequence ID" value="NZ_BSPB01000081.1"/>
</dbReference>
<evidence type="ECO:0000313" key="8">
    <source>
        <dbReference type="Proteomes" id="UP001156903"/>
    </source>
</evidence>
<dbReference type="EMBL" id="BSPB01000081">
    <property type="protein sequence ID" value="GLS16775.1"/>
    <property type="molecule type" value="Genomic_DNA"/>
</dbReference>
<keyword evidence="3 6" id="KW-0808">Transferase</keyword>
<organism evidence="7 8">
    <name type="scientific">Hydrogenophaga electricum</name>
    <dbReference type="NCBI Taxonomy" id="1230953"/>
    <lineage>
        <taxon>Bacteria</taxon>
        <taxon>Pseudomonadati</taxon>
        <taxon>Pseudomonadota</taxon>
        <taxon>Betaproteobacteria</taxon>
        <taxon>Burkholderiales</taxon>
        <taxon>Comamonadaceae</taxon>
        <taxon>Hydrogenophaga</taxon>
    </lineage>
</organism>
<evidence type="ECO:0000256" key="4">
    <source>
        <dbReference type="ARBA" id="ARBA00022741"/>
    </source>
</evidence>
<proteinExistence type="inferred from homology"/>
<dbReference type="InterPro" id="IPR012699">
    <property type="entry name" value="PhnN"/>
</dbReference>
<dbReference type="SUPFAM" id="SSF52540">
    <property type="entry name" value="P-loop containing nucleoside triphosphate hydrolases"/>
    <property type="match status" value="1"/>
</dbReference>
<sequence>MSRRLVYVIGPSGAGKDSVLLGLRAAWDGMPPAHWARRTITRSAQAGGEAHEGVSESAFERLQRAQAFAMAWQANGLSYGVRRTELAPLSTGHGVFVNGSRAYLPTVLRHWPDASVVHITAPAAVLAQRLLGRRREDGAAIAQRLARDAAAELPPGAVQIVNDGALASAVQALREGLCVRWAGQEKAASR</sequence>
<keyword evidence="8" id="KW-1185">Reference proteome</keyword>
<keyword evidence="4 6" id="KW-0547">Nucleotide-binding</keyword>
<evidence type="ECO:0000256" key="5">
    <source>
        <dbReference type="ARBA" id="ARBA00022840"/>
    </source>
</evidence>
<dbReference type="Gene3D" id="3.40.50.300">
    <property type="entry name" value="P-loop containing nucleotide triphosphate hydrolases"/>
    <property type="match status" value="1"/>
</dbReference>
<protein>
    <recommendedName>
        <fullName evidence="6">Ribose 1,5-bisphosphate phosphokinase PhnN</fullName>
        <ecNumber evidence="6">2.7.4.23</ecNumber>
    </recommendedName>
    <alternativeName>
        <fullName evidence="6">Ribose 1,5-bisphosphokinase</fullName>
    </alternativeName>
</protein>
<dbReference type="Proteomes" id="UP001156903">
    <property type="component" value="Unassembled WGS sequence"/>
</dbReference>
<accession>A0ABQ6C9L0</accession>
<gene>
    <name evidence="6 7" type="primary">phnN</name>
    <name evidence="7" type="ORF">GCM10007935_42210</name>
</gene>
<comment type="caution">
    <text evidence="7">The sequence shown here is derived from an EMBL/GenBank/DDBJ whole genome shotgun (WGS) entry which is preliminary data.</text>
</comment>
<comment type="similarity">
    <text evidence="6">Belongs to the ribose 1,5-bisphosphokinase family.</text>
</comment>
<keyword evidence="5 6" id="KW-0067">ATP-binding</keyword>
<feature type="binding site" evidence="6">
    <location>
        <begin position="10"/>
        <end position="17"/>
    </location>
    <ligand>
        <name>ATP</name>
        <dbReference type="ChEBI" id="CHEBI:30616"/>
    </ligand>
</feature>
<evidence type="ECO:0000256" key="1">
    <source>
        <dbReference type="ARBA" id="ARBA00000373"/>
    </source>
</evidence>